<proteinExistence type="predicted"/>
<protein>
    <submittedName>
        <fullName evidence="1">Uncharacterized protein</fullName>
    </submittedName>
</protein>
<sequence length="268" mass="30521">MLIKTLIENNPSQNKSLYNEHGLSFYIEYNNLRILFDCGATKNASLNAIKMNIDLEKITHVIISHSHYDHAGGYPEFVLRGVKAPLYVGTEFWEEKYAKIDEKYVYLGVGFSQNSVEDLYECKDMIKLASGCHIIGNFELHNNKEQIPNRFVKQTKNGMIKDNFKDEIALVLEHEKGLIVIVGCSHIGILNILYSIEQRFQKPIYSVFGGTHLVEADLERTTYTIEQMKNIGVQILGCNHCTGIDAIEKLSKSDLTFFNLNVGECYIL</sequence>
<dbReference type="Proteomes" id="UP000188605">
    <property type="component" value="Unassembled WGS sequence"/>
</dbReference>
<dbReference type="EMBL" id="LJDB01000031">
    <property type="protein sequence ID" value="ONI41686.1"/>
    <property type="molecule type" value="Genomic_DNA"/>
</dbReference>
<accession>A0ACC8XEN2</accession>
<name>A0ACC8XEN2_9FIRM</name>
<comment type="caution">
    <text evidence="1">The sequence shown here is derived from an EMBL/GenBank/DDBJ whole genome shotgun (WGS) entry which is preliminary data.</text>
</comment>
<reference evidence="1" key="1">
    <citation type="submission" date="2016-08" db="EMBL/GenBank/DDBJ databases">
        <authorList>
            <person name="Ngugi D.K."/>
            <person name="Miyake S."/>
            <person name="Stingl U."/>
        </authorList>
    </citation>
    <scope>NUCLEOTIDE SEQUENCE</scope>
    <source>
        <strain evidence="1">SCG-B11WGA-EpuloA1</strain>
    </source>
</reference>
<evidence type="ECO:0000313" key="2">
    <source>
        <dbReference type="Proteomes" id="UP000188605"/>
    </source>
</evidence>
<evidence type="ECO:0000313" key="1">
    <source>
        <dbReference type="EMBL" id="ONI41686.1"/>
    </source>
</evidence>
<keyword evidence="2" id="KW-1185">Reference proteome</keyword>
<organism evidence="1 2">
    <name type="scientific">Candidatus Epulonipiscium fishelsonii</name>
    <dbReference type="NCBI Taxonomy" id="77094"/>
    <lineage>
        <taxon>Bacteria</taxon>
        <taxon>Bacillati</taxon>
        <taxon>Bacillota</taxon>
        <taxon>Clostridia</taxon>
        <taxon>Lachnospirales</taxon>
        <taxon>Lachnospiraceae</taxon>
        <taxon>Candidatus Epulonipiscium</taxon>
    </lineage>
</organism>
<gene>
    <name evidence="1" type="ORF">AN396_03305</name>
</gene>